<dbReference type="AlphaFoldDB" id="A0A1S7SE04"/>
<dbReference type="Proteomes" id="UP000191897">
    <property type="component" value="Unassembled WGS sequence"/>
</dbReference>
<evidence type="ECO:0000313" key="2">
    <source>
        <dbReference type="Proteomes" id="UP000191897"/>
    </source>
</evidence>
<gene>
    <name evidence="1" type="ORF">AGR4C_pb20130</name>
</gene>
<reference evidence="1 2" key="1">
    <citation type="submission" date="2016-01" db="EMBL/GenBank/DDBJ databases">
        <authorList>
            <person name="Oliw E.H."/>
        </authorList>
    </citation>
    <scope>NUCLEOTIDE SEQUENCE [LARGE SCALE GENOMIC DNA]</scope>
    <source>
        <strain evidence="1 2">Kerr 14</strain>
    </source>
</reference>
<dbReference type="EMBL" id="FBWC01000041">
    <property type="protein sequence ID" value="CUX67415.1"/>
    <property type="molecule type" value="Genomic_DNA"/>
</dbReference>
<proteinExistence type="predicted"/>
<evidence type="ECO:0000313" key="1">
    <source>
        <dbReference type="EMBL" id="CUX67415.1"/>
    </source>
</evidence>
<sequence>MHIFRAGTRILFAIRWDIVISYSLWRLTPRLNQKSSCWVKISSITATIGKLRGVGRDLARC</sequence>
<name>A0A1S7SE04_AGRTU</name>
<organism evidence="1 2">
    <name type="scientific">Agrobacterium tumefaciens str. Kerr 14</name>
    <dbReference type="NCBI Taxonomy" id="1183424"/>
    <lineage>
        <taxon>Bacteria</taxon>
        <taxon>Pseudomonadati</taxon>
        <taxon>Pseudomonadota</taxon>
        <taxon>Alphaproteobacteria</taxon>
        <taxon>Hyphomicrobiales</taxon>
        <taxon>Rhizobiaceae</taxon>
        <taxon>Rhizobium/Agrobacterium group</taxon>
        <taxon>Agrobacterium</taxon>
        <taxon>Agrobacterium tumefaciens complex</taxon>
    </lineage>
</organism>
<accession>A0A1S7SE04</accession>
<protein>
    <submittedName>
        <fullName evidence="1">Uncharacterized protein</fullName>
    </submittedName>
</protein>